<keyword evidence="1" id="KW-0809">Transit peptide</keyword>
<dbReference type="SMART" id="SM00577">
    <property type="entry name" value="CPDc"/>
    <property type="match status" value="1"/>
</dbReference>
<dbReference type="Gene3D" id="3.40.50.1000">
    <property type="entry name" value="HAD superfamily/HAD-like"/>
    <property type="match status" value="1"/>
</dbReference>
<dbReference type="GeneID" id="94287689"/>
<name>A0A836ID92_9TRYP</name>
<keyword evidence="1" id="KW-0811">Translocation</keyword>
<evidence type="ECO:0000259" key="3">
    <source>
        <dbReference type="PROSITE" id="PS50969"/>
    </source>
</evidence>
<protein>
    <recommendedName>
        <fullName evidence="1">Mitochondrial import inner membrane translocase subunit TIM50</fullName>
    </recommendedName>
</protein>
<dbReference type="RefSeq" id="XP_067753769.1">
    <property type="nucleotide sequence ID" value="XM_067897612.1"/>
</dbReference>
<dbReference type="AlphaFoldDB" id="A0A836ID92"/>
<dbReference type="GO" id="GO:0005744">
    <property type="term" value="C:TIM23 mitochondrial import inner membrane translocase complex"/>
    <property type="evidence" value="ECO:0007669"/>
    <property type="project" value="UniProtKB-UniRule"/>
</dbReference>
<keyword evidence="1" id="KW-0813">Transport</keyword>
<feature type="region of interest" description="Disordered" evidence="2">
    <location>
        <begin position="1"/>
        <end position="26"/>
    </location>
</feature>
<dbReference type="InterPro" id="IPR004274">
    <property type="entry name" value="FCP1_dom"/>
</dbReference>
<comment type="subcellular location">
    <subcellularLocation>
        <location evidence="1">Mitochondrion inner membrane</location>
        <topology evidence="1">Single-pass membrane protein</topology>
    </subcellularLocation>
</comment>
<keyword evidence="5" id="KW-1185">Reference proteome</keyword>
<accession>A0A836ID92</accession>
<dbReference type="OrthoDB" id="277011at2759"/>
<evidence type="ECO:0000313" key="4">
    <source>
        <dbReference type="EMBL" id="KAG5492985.1"/>
    </source>
</evidence>
<organism evidence="4 5">
    <name type="scientific">Porcisia hertigi</name>
    <dbReference type="NCBI Taxonomy" id="2761500"/>
    <lineage>
        <taxon>Eukaryota</taxon>
        <taxon>Discoba</taxon>
        <taxon>Euglenozoa</taxon>
        <taxon>Kinetoplastea</taxon>
        <taxon>Metakinetoplastina</taxon>
        <taxon>Trypanosomatida</taxon>
        <taxon>Trypanosomatidae</taxon>
        <taxon>Leishmaniinae</taxon>
        <taxon>Porcisia</taxon>
    </lineage>
</organism>
<feature type="compositionally biased region" description="Polar residues" evidence="2">
    <location>
        <begin position="1"/>
        <end position="10"/>
    </location>
</feature>
<evidence type="ECO:0000313" key="5">
    <source>
        <dbReference type="Proteomes" id="UP000674318"/>
    </source>
</evidence>
<dbReference type="Pfam" id="PF03031">
    <property type="entry name" value="NIF"/>
    <property type="match status" value="1"/>
</dbReference>
<comment type="caution">
    <text evidence="4">The sequence shown here is derived from an EMBL/GenBank/DDBJ whole genome shotgun (WGS) entry which is preliminary data.</text>
</comment>
<proteinExistence type="inferred from homology"/>
<dbReference type="PROSITE" id="PS50969">
    <property type="entry name" value="FCP1"/>
    <property type="match status" value="1"/>
</dbReference>
<dbReference type="InterPro" id="IPR050365">
    <property type="entry name" value="TIM50"/>
</dbReference>
<dbReference type="InterPro" id="IPR036412">
    <property type="entry name" value="HAD-like_sf"/>
</dbReference>
<comment type="similarity">
    <text evidence="1">Belongs to the TIM50 family.</text>
</comment>
<evidence type="ECO:0000256" key="2">
    <source>
        <dbReference type="SAM" id="MobiDB-lite"/>
    </source>
</evidence>
<comment type="function">
    <text evidence="1">Essential component of the TIM23 complex, a complex that mediates the translocation of transit peptide-containing proteins across the mitochondrial inner membrane.</text>
</comment>
<gene>
    <name evidence="4" type="ORF">JKF63_01566</name>
</gene>
<dbReference type="InterPro" id="IPR023214">
    <property type="entry name" value="HAD_sf"/>
</dbReference>
<dbReference type="EMBL" id="JAFJZO010000035">
    <property type="protein sequence ID" value="KAG5492985.1"/>
    <property type="molecule type" value="Genomic_DNA"/>
</dbReference>
<dbReference type="FunFam" id="3.40.50.1000:FF:000159">
    <property type="entry name" value="TFIIF-stimulated CTD phosphatase"/>
    <property type="match status" value="1"/>
</dbReference>
<dbReference type="KEGG" id="phet:94287689"/>
<feature type="compositionally biased region" description="Low complexity" evidence="2">
    <location>
        <begin position="11"/>
        <end position="26"/>
    </location>
</feature>
<dbReference type="CDD" id="cd07521">
    <property type="entry name" value="HAD_FCP1-like"/>
    <property type="match status" value="1"/>
</dbReference>
<sequence length="391" mass="42874">MRASTHSRAGSSPPAQQLPTSSSLSSVSTIMRVWNDRLRAISSPRDAPATGGLDDVAVFPTPMVKREGQHRKVSLVSSGGGGGGGRLVSASEVDDGLTDSSAATVRTRFSTLSAAMSSSTQRTTVRYQGMTNVHPRVSSVDSARRSVDPNAECVVGLAKPLFPNILLTEGPDDGKLLTLVLDLDETLVSNRDSRQSAAVLRPYCLHVLKALRHMKELEIVLWTASTKETALPVVEQLHRGCVIFDDIIFRNNIWFTQPSYAKDLRLLGRDMERVLIVDNSVGCCKLQPRNALLVDDFHGVRCRGDAALVNMYYVVDAVLRMIRERSTPVSEGLERLTAEGQLCHTVSYDLPGYLKRVPLTEVPELRRPAVGRFARANKDPVAASIMQHWVY</sequence>
<feature type="domain" description="FCP1 homology" evidence="3">
    <location>
        <begin position="172"/>
        <end position="318"/>
    </location>
</feature>
<reference evidence="4 5" key="1">
    <citation type="submission" date="2021-02" db="EMBL/GenBank/DDBJ databases">
        <title>Porcisia hertigi Genome sequencing and assembly.</title>
        <authorList>
            <person name="Almutairi H."/>
            <person name="Gatherer D."/>
        </authorList>
    </citation>
    <scope>NUCLEOTIDE SEQUENCE [LARGE SCALE GENOMIC DNA]</scope>
    <source>
        <strain evidence="4 5">C119</strain>
    </source>
</reference>
<dbReference type="PANTHER" id="PTHR12210">
    <property type="entry name" value="DULLARD PROTEIN PHOSPHATASE"/>
    <property type="match status" value="1"/>
</dbReference>
<comment type="subunit">
    <text evidence="1">Component of the TIM23 complex.</text>
</comment>
<keyword evidence="1" id="KW-0653">Protein transport</keyword>
<dbReference type="SUPFAM" id="SSF56784">
    <property type="entry name" value="HAD-like"/>
    <property type="match status" value="1"/>
</dbReference>
<dbReference type="GO" id="GO:0015031">
    <property type="term" value="P:protein transport"/>
    <property type="evidence" value="ECO:0007669"/>
    <property type="project" value="UniProtKB-KW"/>
</dbReference>
<dbReference type="Proteomes" id="UP000674318">
    <property type="component" value="Chromosome 35"/>
</dbReference>
<keyword evidence="1" id="KW-0496">Mitochondrion</keyword>
<evidence type="ECO:0000256" key="1">
    <source>
        <dbReference type="RuleBase" id="RU365079"/>
    </source>
</evidence>